<name>A0A212L853_9HYPH</name>
<proteinExistence type="predicted"/>
<gene>
    <name evidence="2" type="ORF">KL86PLE_120041</name>
</gene>
<keyword evidence="1" id="KW-0812">Transmembrane</keyword>
<organism evidence="2">
    <name type="scientific">uncultured Pleomorphomonas sp</name>
    <dbReference type="NCBI Taxonomy" id="442121"/>
    <lineage>
        <taxon>Bacteria</taxon>
        <taxon>Pseudomonadati</taxon>
        <taxon>Pseudomonadota</taxon>
        <taxon>Alphaproteobacteria</taxon>
        <taxon>Hyphomicrobiales</taxon>
        <taxon>Pleomorphomonadaceae</taxon>
        <taxon>Pleomorphomonas</taxon>
        <taxon>environmental samples</taxon>
    </lineage>
</organism>
<sequence>MRSEIIYNFIVFIDHILTFNLYH</sequence>
<evidence type="ECO:0000313" key="2">
    <source>
        <dbReference type="EMBL" id="SCM73685.1"/>
    </source>
</evidence>
<keyword evidence="1" id="KW-0472">Membrane</keyword>
<dbReference type="EMBL" id="FMJD01000004">
    <property type="protein sequence ID" value="SCM73685.1"/>
    <property type="molecule type" value="Genomic_DNA"/>
</dbReference>
<accession>A0A212L853</accession>
<evidence type="ECO:0000256" key="1">
    <source>
        <dbReference type="SAM" id="Phobius"/>
    </source>
</evidence>
<keyword evidence="1" id="KW-1133">Transmembrane helix</keyword>
<dbReference type="AlphaFoldDB" id="A0A212L853"/>
<protein>
    <submittedName>
        <fullName evidence="2">Uncharacterized protein</fullName>
    </submittedName>
</protein>
<feature type="transmembrane region" description="Helical" evidence="1">
    <location>
        <begin position="6"/>
        <end position="22"/>
    </location>
</feature>
<reference evidence="2" key="1">
    <citation type="submission" date="2016-08" db="EMBL/GenBank/DDBJ databases">
        <authorList>
            <person name="Seilhamer J.J."/>
        </authorList>
    </citation>
    <scope>NUCLEOTIDE SEQUENCE</scope>
    <source>
        <strain evidence="2">86</strain>
    </source>
</reference>